<dbReference type="Gene3D" id="3.40.50.720">
    <property type="entry name" value="NAD(P)-binding Rossmann-like Domain"/>
    <property type="match status" value="1"/>
</dbReference>
<dbReference type="Proteomes" id="UP000295247">
    <property type="component" value="Unassembled WGS sequence"/>
</dbReference>
<evidence type="ECO:0000259" key="1">
    <source>
        <dbReference type="Pfam" id="PF03435"/>
    </source>
</evidence>
<protein>
    <submittedName>
        <fullName evidence="2">Saccharopine dehydrogenase-like protein</fullName>
    </submittedName>
</protein>
<evidence type="ECO:0000313" key="2">
    <source>
        <dbReference type="EMBL" id="TCW34916.1"/>
    </source>
</evidence>
<comment type="caution">
    <text evidence="2">The sequence shown here is derived from an EMBL/GenBank/DDBJ whole genome shotgun (WGS) entry which is preliminary data.</text>
</comment>
<dbReference type="RefSeq" id="WP_165913507.1">
    <property type="nucleotide sequence ID" value="NZ_NRRH01000013.1"/>
</dbReference>
<dbReference type="EMBL" id="SMDC01000008">
    <property type="protein sequence ID" value="TCW34916.1"/>
    <property type="molecule type" value="Genomic_DNA"/>
</dbReference>
<dbReference type="PANTHER" id="PTHR43781:SF1">
    <property type="entry name" value="SACCHAROPINE DEHYDROGENASE"/>
    <property type="match status" value="1"/>
</dbReference>
<organism evidence="2 3">
    <name type="scientific">Marichromatium gracile</name>
    <name type="common">Chromatium gracile</name>
    <dbReference type="NCBI Taxonomy" id="1048"/>
    <lineage>
        <taxon>Bacteria</taxon>
        <taxon>Pseudomonadati</taxon>
        <taxon>Pseudomonadota</taxon>
        <taxon>Gammaproteobacteria</taxon>
        <taxon>Chromatiales</taxon>
        <taxon>Chromatiaceae</taxon>
        <taxon>Marichromatium</taxon>
    </lineage>
</organism>
<evidence type="ECO:0000313" key="3">
    <source>
        <dbReference type="Proteomes" id="UP000295247"/>
    </source>
</evidence>
<dbReference type="SUPFAM" id="SSF51735">
    <property type="entry name" value="NAD(P)-binding Rossmann-fold domains"/>
    <property type="match status" value="1"/>
</dbReference>
<dbReference type="InterPro" id="IPR036291">
    <property type="entry name" value="NAD(P)-bd_dom_sf"/>
</dbReference>
<proteinExistence type="predicted"/>
<gene>
    <name evidence="2" type="ORF">EDC29_10877</name>
</gene>
<sequence>MRVGLLGASGELGGVAARVLLDGGLDTLRLGARDRRRAETLAAELRRRAPGARIETRAVDLTEPASALAFAADCGVLVNCAGPARDTSRPAALAAIAAGVDLVDASAEPGIAALFERAPARTALLGAGLQPGLTGLLPRWLAGRGFARVTRLRSYLRVFDRFTATAATDFLHATDAGCLPLAAWRSGPRGGALARRSAVELPFFDAPATLLPYLDQEAMALAGALGLEHGDWFSVVSAPQVLDAFDRAPALEPEAARAALERASALDLLGRRPRIQLLVELAGRDPAGRALTRCALVDGVGNATVSGTLIALAAQAVVAGALTPGAGFAALALDPEAMLAGLRAQRAIEPPQWLDGGVEDLAVIEEGAL</sequence>
<dbReference type="Pfam" id="PF03435">
    <property type="entry name" value="Sacchrp_dh_NADP"/>
    <property type="match status" value="1"/>
</dbReference>
<dbReference type="InterPro" id="IPR005097">
    <property type="entry name" value="Sacchrp_dh_NADP-bd"/>
</dbReference>
<name>A0A4R4A8R9_MARGR</name>
<feature type="domain" description="Saccharopine dehydrogenase NADP binding" evidence="1">
    <location>
        <begin position="3"/>
        <end position="110"/>
    </location>
</feature>
<dbReference type="PANTHER" id="PTHR43781">
    <property type="entry name" value="SACCHAROPINE DEHYDROGENASE"/>
    <property type="match status" value="1"/>
</dbReference>
<reference evidence="2 3" key="1">
    <citation type="submission" date="2019-03" db="EMBL/GenBank/DDBJ databases">
        <title>Genomic Encyclopedia of Type Strains, Phase IV (KMG-IV): sequencing the most valuable type-strain genomes for metagenomic binning, comparative biology and taxonomic classification.</title>
        <authorList>
            <person name="Goeker M."/>
        </authorList>
    </citation>
    <scope>NUCLEOTIDE SEQUENCE [LARGE SCALE GENOMIC DNA]</scope>
    <source>
        <strain evidence="2 3">DSM 203</strain>
    </source>
</reference>
<dbReference type="AlphaFoldDB" id="A0A4R4A8R9"/>
<accession>A0A4R4A8R9</accession>